<proteinExistence type="predicted"/>
<dbReference type="KEGG" id="acij:JS278_02563"/>
<dbReference type="EMBL" id="CP025198">
    <property type="protein sequence ID" value="AXE39701.1"/>
    <property type="molecule type" value="Genomic_DNA"/>
</dbReference>
<gene>
    <name evidence="2" type="ORF">JS278_02563</name>
</gene>
<keyword evidence="3" id="KW-1185">Reference proteome</keyword>
<dbReference type="OrthoDB" id="4557883at2"/>
<protein>
    <recommendedName>
        <fullName evidence="1">HTH cro/C1-type domain-containing protein</fullName>
    </recommendedName>
</protein>
<sequence length="83" mass="9031">MEISSASDAGAILRTARLEKGMTQQQLADMLHVTRQWVANVEVGAPTARLGLVIDALRCVDVLLETRNDDSQALLDQIRSNLG</sequence>
<evidence type="ECO:0000259" key="1">
    <source>
        <dbReference type="PROSITE" id="PS50943"/>
    </source>
</evidence>
<dbReference type="GO" id="GO:0003677">
    <property type="term" value="F:DNA binding"/>
    <property type="evidence" value="ECO:0007669"/>
    <property type="project" value="InterPro"/>
</dbReference>
<dbReference type="InterPro" id="IPR010982">
    <property type="entry name" value="Lambda_DNA-bd_dom_sf"/>
</dbReference>
<name>A0A344UWQ3_9ACTN</name>
<dbReference type="InterPro" id="IPR001387">
    <property type="entry name" value="Cro/C1-type_HTH"/>
</dbReference>
<reference evidence="2 3" key="1">
    <citation type="submission" date="2017-12" db="EMBL/GenBank/DDBJ databases">
        <title>The whole genome sequence of the Acidipropionibacterium virtanenii sp. nov. type strain JS278.</title>
        <authorList>
            <person name="Laine P."/>
            <person name="Deptula P."/>
            <person name="Varmanen P."/>
            <person name="Auvinen P."/>
        </authorList>
    </citation>
    <scope>NUCLEOTIDE SEQUENCE [LARGE SCALE GENOMIC DNA]</scope>
    <source>
        <strain evidence="2 3">JS278</strain>
    </source>
</reference>
<dbReference type="Gene3D" id="1.10.260.40">
    <property type="entry name" value="lambda repressor-like DNA-binding domains"/>
    <property type="match status" value="1"/>
</dbReference>
<dbReference type="Pfam" id="PF01381">
    <property type="entry name" value="HTH_3"/>
    <property type="match status" value="1"/>
</dbReference>
<dbReference type="SMART" id="SM00530">
    <property type="entry name" value="HTH_XRE"/>
    <property type="match status" value="1"/>
</dbReference>
<feature type="domain" description="HTH cro/C1-type" evidence="1">
    <location>
        <begin position="13"/>
        <end position="44"/>
    </location>
</feature>
<evidence type="ECO:0000313" key="3">
    <source>
        <dbReference type="Proteomes" id="UP000251995"/>
    </source>
</evidence>
<dbReference type="AlphaFoldDB" id="A0A344UWQ3"/>
<dbReference type="PROSITE" id="PS50943">
    <property type="entry name" value="HTH_CROC1"/>
    <property type="match status" value="1"/>
</dbReference>
<organism evidence="2 3">
    <name type="scientific">Acidipropionibacterium virtanenii</name>
    <dbReference type="NCBI Taxonomy" id="2057246"/>
    <lineage>
        <taxon>Bacteria</taxon>
        <taxon>Bacillati</taxon>
        <taxon>Actinomycetota</taxon>
        <taxon>Actinomycetes</taxon>
        <taxon>Propionibacteriales</taxon>
        <taxon>Propionibacteriaceae</taxon>
        <taxon>Acidipropionibacterium</taxon>
    </lineage>
</organism>
<dbReference type="CDD" id="cd00093">
    <property type="entry name" value="HTH_XRE"/>
    <property type="match status" value="1"/>
</dbReference>
<dbReference type="SUPFAM" id="SSF47413">
    <property type="entry name" value="lambda repressor-like DNA-binding domains"/>
    <property type="match status" value="1"/>
</dbReference>
<dbReference type="Proteomes" id="UP000251995">
    <property type="component" value="Chromosome"/>
</dbReference>
<accession>A0A344UWQ3</accession>
<dbReference type="RefSeq" id="WP_114045538.1">
    <property type="nucleotide sequence ID" value="NZ_CP025198.1"/>
</dbReference>
<evidence type="ECO:0000313" key="2">
    <source>
        <dbReference type="EMBL" id="AXE39701.1"/>
    </source>
</evidence>